<dbReference type="AlphaFoldDB" id="A0A7I8LHX7"/>
<protein>
    <submittedName>
        <fullName evidence="1">Uncharacterized protein</fullName>
    </submittedName>
</protein>
<accession>A0A7I8LHX7</accession>
<name>A0A7I8LHX7_SPIIN</name>
<keyword evidence="2" id="KW-1185">Reference proteome</keyword>
<evidence type="ECO:0000313" key="2">
    <source>
        <dbReference type="Proteomes" id="UP000663760"/>
    </source>
</evidence>
<dbReference type="EMBL" id="LR746278">
    <property type="protein sequence ID" value="CAA7408865.1"/>
    <property type="molecule type" value="Genomic_DNA"/>
</dbReference>
<evidence type="ECO:0000313" key="1">
    <source>
        <dbReference type="EMBL" id="CAA7408865.1"/>
    </source>
</evidence>
<reference evidence="1" key="1">
    <citation type="submission" date="2020-02" db="EMBL/GenBank/DDBJ databases">
        <authorList>
            <person name="Scholz U."/>
            <person name="Mascher M."/>
            <person name="Fiebig A."/>
        </authorList>
    </citation>
    <scope>NUCLEOTIDE SEQUENCE</scope>
</reference>
<dbReference type="Proteomes" id="UP000663760">
    <property type="component" value="Chromosome 15"/>
</dbReference>
<gene>
    <name evidence="1" type="ORF">SI8410_15019543</name>
</gene>
<proteinExistence type="predicted"/>
<organism evidence="1 2">
    <name type="scientific">Spirodela intermedia</name>
    <name type="common">Intermediate duckweed</name>
    <dbReference type="NCBI Taxonomy" id="51605"/>
    <lineage>
        <taxon>Eukaryota</taxon>
        <taxon>Viridiplantae</taxon>
        <taxon>Streptophyta</taxon>
        <taxon>Embryophyta</taxon>
        <taxon>Tracheophyta</taxon>
        <taxon>Spermatophyta</taxon>
        <taxon>Magnoliopsida</taxon>
        <taxon>Liliopsida</taxon>
        <taxon>Araceae</taxon>
        <taxon>Lemnoideae</taxon>
        <taxon>Spirodela</taxon>
    </lineage>
</organism>
<sequence>MRLTSCCFLMTFGRRTSLKDSQSSLIINCCRPMQNNGTILFLGP</sequence>